<evidence type="ECO:0000313" key="3">
    <source>
        <dbReference type="Proteomes" id="UP000615755"/>
    </source>
</evidence>
<dbReference type="Pfam" id="PF04450">
    <property type="entry name" value="BSP"/>
    <property type="match status" value="1"/>
</dbReference>
<feature type="chain" id="PRO_5045754674" description="Secretion protein" evidence="1">
    <location>
        <begin position="23"/>
        <end position="254"/>
    </location>
</feature>
<sequence length="254" mass="28893">MKHRLNIIVSGFALLLNPSLFAAAPKEVELSLKPVTYIGDIHWQKFSLPKVTLTRKTKIENTHWDSLNSTLIQQISYNVARLLYRDVAKAPKLPTLSIILEDMKGVAYKEGDFNGAVIHVSAQYFATFAAKNSAQAVYDELVGVLYHEIAHAYQLDDHNYQEIGPVIEGIADVVRMKAGYVDFSHRKSGGQYDSGYKTTAFYLYWLEKNHQPNLLIDLNAQLDPHDKVKWSWSLFAEKTGISLTESWQRYQNSL</sequence>
<dbReference type="InterPro" id="IPR007541">
    <property type="entry name" value="Uncharacterised_BSP"/>
</dbReference>
<proteinExistence type="predicted"/>
<keyword evidence="1" id="KW-0732">Signal</keyword>
<gene>
    <name evidence="2" type="ORF">PAUR_b0072</name>
</gene>
<reference evidence="2 3" key="1">
    <citation type="submission" date="2015-03" db="EMBL/GenBank/DDBJ databases">
        <title>Genome sequence of Pseudoalteromonas aurantia.</title>
        <authorList>
            <person name="Xie B.-B."/>
            <person name="Rong J.-C."/>
            <person name="Qin Q.-L."/>
            <person name="Zhang Y.-Z."/>
        </authorList>
    </citation>
    <scope>NUCLEOTIDE SEQUENCE [LARGE SCALE GENOMIC DNA]</scope>
    <source>
        <strain evidence="2 3">208</strain>
    </source>
</reference>
<name>A0ABR9EIP9_9GAMM</name>
<protein>
    <recommendedName>
        <fullName evidence="4">Secretion protein</fullName>
    </recommendedName>
</protein>
<organism evidence="2 3">
    <name type="scientific">Pseudoalteromonas aurantia 208</name>
    <dbReference type="NCBI Taxonomy" id="1314867"/>
    <lineage>
        <taxon>Bacteria</taxon>
        <taxon>Pseudomonadati</taxon>
        <taxon>Pseudomonadota</taxon>
        <taxon>Gammaproteobacteria</taxon>
        <taxon>Alteromonadales</taxon>
        <taxon>Pseudoalteromonadaceae</taxon>
        <taxon>Pseudoalteromonas</taxon>
    </lineage>
</organism>
<evidence type="ECO:0000256" key="1">
    <source>
        <dbReference type="SAM" id="SignalP"/>
    </source>
</evidence>
<dbReference type="PANTHER" id="PTHR33321">
    <property type="match status" value="1"/>
</dbReference>
<dbReference type="RefSeq" id="WP_318782636.1">
    <property type="nucleotide sequence ID" value="NZ_AQGV01000015.1"/>
</dbReference>
<keyword evidence="3" id="KW-1185">Reference proteome</keyword>
<dbReference type="Proteomes" id="UP000615755">
    <property type="component" value="Unassembled WGS sequence"/>
</dbReference>
<evidence type="ECO:0000313" key="2">
    <source>
        <dbReference type="EMBL" id="MBE0370115.1"/>
    </source>
</evidence>
<dbReference type="PANTHER" id="PTHR33321:SF12">
    <property type="entry name" value="PLANT BASIC SECRETORY PROTEIN (BSP) FAMILY PROTEIN"/>
    <property type="match status" value="1"/>
</dbReference>
<comment type="caution">
    <text evidence="2">The sequence shown here is derived from an EMBL/GenBank/DDBJ whole genome shotgun (WGS) entry which is preliminary data.</text>
</comment>
<dbReference type="EMBL" id="AQGV01000015">
    <property type="protein sequence ID" value="MBE0370115.1"/>
    <property type="molecule type" value="Genomic_DNA"/>
</dbReference>
<accession>A0ABR9EIP9</accession>
<feature type="signal peptide" evidence="1">
    <location>
        <begin position="1"/>
        <end position="22"/>
    </location>
</feature>
<evidence type="ECO:0008006" key="4">
    <source>
        <dbReference type="Google" id="ProtNLM"/>
    </source>
</evidence>